<proteinExistence type="predicted"/>
<name>A0ABT1Z4I6_9RHOB</name>
<keyword evidence="2" id="KW-1185">Reference proteome</keyword>
<reference evidence="1" key="1">
    <citation type="submission" date="2022-07" db="EMBL/GenBank/DDBJ databases">
        <title>Pseudosulfitobacter sp. strain AP-MA-4, whole genome sequence.</title>
        <authorList>
            <person name="Jiang Y."/>
        </authorList>
    </citation>
    <scope>NUCLEOTIDE SEQUENCE</scope>
    <source>
        <strain evidence="1">AP-MA-4</strain>
    </source>
</reference>
<evidence type="ECO:0000313" key="1">
    <source>
        <dbReference type="EMBL" id="MCR8828044.1"/>
    </source>
</evidence>
<sequence>MPLDNGKVMIPSPLAKTVLSFDLGAPTLRLLISMLHQLDLRGVCGPNSPEVSPVLWASCADLRERVGPKGSNSAREIRDAARALSTSGLVEYVALLNRDTKLQGQCSALVWEEMRIRNTSNYVLVDLEELGHFRSTFQIGVYLNAQKRRGSRAPQFILPYDFRVSEEANLRRLTKTLETVAKVLDWICFTALELREDAPEPEHFRVRMIHPAARWHFHAYMKFTRPRAVWRVDRTGKMKFDPKVARDARADLVEADDLGLNHQISDSA</sequence>
<evidence type="ECO:0008006" key="3">
    <source>
        <dbReference type="Google" id="ProtNLM"/>
    </source>
</evidence>
<dbReference type="Proteomes" id="UP001165396">
    <property type="component" value="Unassembled WGS sequence"/>
</dbReference>
<gene>
    <name evidence="1" type="ORF">NTA49_16000</name>
</gene>
<organism evidence="1 2">
    <name type="scientific">Pseudosulfitobacter koreensis</name>
    <dbReference type="NCBI Taxonomy" id="2968472"/>
    <lineage>
        <taxon>Bacteria</taxon>
        <taxon>Pseudomonadati</taxon>
        <taxon>Pseudomonadota</taxon>
        <taxon>Alphaproteobacteria</taxon>
        <taxon>Rhodobacterales</taxon>
        <taxon>Roseobacteraceae</taxon>
        <taxon>Pseudosulfitobacter</taxon>
    </lineage>
</organism>
<dbReference type="EMBL" id="JANKJG010000015">
    <property type="protein sequence ID" value="MCR8828044.1"/>
    <property type="molecule type" value="Genomic_DNA"/>
</dbReference>
<protein>
    <recommendedName>
        <fullName evidence="3">Replication initiator protein A</fullName>
    </recommendedName>
</protein>
<evidence type="ECO:0000313" key="2">
    <source>
        <dbReference type="Proteomes" id="UP001165396"/>
    </source>
</evidence>
<dbReference type="RefSeq" id="WP_258295815.1">
    <property type="nucleotide sequence ID" value="NZ_JANKJG010000015.1"/>
</dbReference>
<accession>A0ABT1Z4I6</accession>
<comment type="caution">
    <text evidence="1">The sequence shown here is derived from an EMBL/GenBank/DDBJ whole genome shotgun (WGS) entry which is preliminary data.</text>
</comment>